<organism evidence="1 2">
    <name type="scientific">Niastella populi</name>
    <dbReference type="NCBI Taxonomy" id="550983"/>
    <lineage>
        <taxon>Bacteria</taxon>
        <taxon>Pseudomonadati</taxon>
        <taxon>Bacteroidota</taxon>
        <taxon>Chitinophagia</taxon>
        <taxon>Chitinophagales</taxon>
        <taxon>Chitinophagaceae</taxon>
        <taxon>Niastella</taxon>
    </lineage>
</organism>
<dbReference type="STRING" id="550983.A4R26_15225"/>
<sequence>MPELKGFPGWPSLGLILFKRKPTPHQTQTKPRQTPGNCLGWYVFDTWYRYAICMFNYNKVWKKPGPNLTDP</sequence>
<evidence type="ECO:0000313" key="2">
    <source>
        <dbReference type="Proteomes" id="UP000192276"/>
    </source>
</evidence>
<reference evidence="2" key="1">
    <citation type="submission" date="2016-04" db="EMBL/GenBank/DDBJ databases">
        <authorList>
            <person name="Chen L."/>
            <person name="Zhuang W."/>
            <person name="Wang G."/>
        </authorList>
    </citation>
    <scope>NUCLEOTIDE SEQUENCE [LARGE SCALE GENOMIC DNA]</scope>
    <source>
        <strain evidence="2">208</strain>
    </source>
</reference>
<protein>
    <submittedName>
        <fullName evidence="1">Uncharacterized protein</fullName>
    </submittedName>
</protein>
<accession>A0A1V9G399</accession>
<comment type="caution">
    <text evidence="1">The sequence shown here is derived from an EMBL/GenBank/DDBJ whole genome shotgun (WGS) entry which is preliminary data.</text>
</comment>
<evidence type="ECO:0000313" key="1">
    <source>
        <dbReference type="EMBL" id="OQP65057.1"/>
    </source>
</evidence>
<keyword evidence="2" id="KW-1185">Reference proteome</keyword>
<dbReference type="Proteomes" id="UP000192276">
    <property type="component" value="Unassembled WGS sequence"/>
</dbReference>
<dbReference type="EMBL" id="LWBP01000078">
    <property type="protein sequence ID" value="OQP65057.1"/>
    <property type="molecule type" value="Genomic_DNA"/>
</dbReference>
<dbReference type="AlphaFoldDB" id="A0A1V9G399"/>
<proteinExistence type="predicted"/>
<name>A0A1V9G399_9BACT</name>
<gene>
    <name evidence="1" type="ORF">A4R26_15225</name>
</gene>